<dbReference type="Gene3D" id="4.10.520.10">
    <property type="entry name" value="IHF-like DNA-binding proteins"/>
    <property type="match status" value="1"/>
</dbReference>
<dbReference type="GO" id="GO:0003677">
    <property type="term" value="F:DNA binding"/>
    <property type="evidence" value="ECO:0007669"/>
    <property type="project" value="UniProtKB-KW"/>
</dbReference>
<sequence>MSIDKKELIAKIAQRVQKEPVAVEEILDATLVEIYESLKQGESVSLKNFGTFYIRPEGETSVFKFNPSQRLRKLFGWASTYRGDL</sequence>
<dbReference type="Proteomes" id="UP001525890">
    <property type="component" value="Unassembled WGS sequence"/>
</dbReference>
<dbReference type="EMBL" id="JAMXFF010000003">
    <property type="protein sequence ID" value="MCT7965396.1"/>
    <property type="molecule type" value="Genomic_DNA"/>
</dbReference>
<comment type="caution">
    <text evidence="2">The sequence shown here is derived from an EMBL/GenBank/DDBJ whole genome shotgun (WGS) entry which is preliminary data.</text>
</comment>
<protein>
    <submittedName>
        <fullName evidence="2">HU family DNA-binding protein</fullName>
    </submittedName>
</protein>
<evidence type="ECO:0000313" key="3">
    <source>
        <dbReference type="Proteomes" id="UP001525890"/>
    </source>
</evidence>
<dbReference type="SMART" id="SM00411">
    <property type="entry name" value="BHL"/>
    <property type="match status" value="1"/>
</dbReference>
<comment type="similarity">
    <text evidence="1">Belongs to the bacterial histone-like protein family.</text>
</comment>
<keyword evidence="2" id="KW-0238">DNA-binding</keyword>
<proteinExistence type="inferred from homology"/>
<organism evidence="2 3">
    <name type="scientific">Laspinema palackyanum D2a</name>
    <dbReference type="NCBI Taxonomy" id="2953684"/>
    <lineage>
        <taxon>Bacteria</taxon>
        <taxon>Bacillati</taxon>
        <taxon>Cyanobacteriota</taxon>
        <taxon>Cyanophyceae</taxon>
        <taxon>Oscillatoriophycideae</taxon>
        <taxon>Oscillatoriales</taxon>
        <taxon>Laspinemataceae</taxon>
        <taxon>Laspinema</taxon>
        <taxon>Laspinema palackyanum</taxon>
    </lineage>
</organism>
<name>A0ABT2MKX4_9CYAN</name>
<evidence type="ECO:0000313" key="2">
    <source>
        <dbReference type="EMBL" id="MCT7965396.1"/>
    </source>
</evidence>
<dbReference type="Pfam" id="PF00216">
    <property type="entry name" value="Bac_DNA_binding"/>
    <property type="match status" value="1"/>
</dbReference>
<accession>A0ABT2MKX4</accession>
<dbReference type="InterPro" id="IPR010992">
    <property type="entry name" value="IHF-like_DNA-bd_dom_sf"/>
</dbReference>
<evidence type="ECO:0000256" key="1">
    <source>
        <dbReference type="RuleBase" id="RU003939"/>
    </source>
</evidence>
<dbReference type="InterPro" id="IPR000119">
    <property type="entry name" value="Hist_DNA-bd"/>
</dbReference>
<reference evidence="2 3" key="1">
    <citation type="journal article" date="2022" name="Front. Microbiol.">
        <title>High genomic differentiation and limited gene flow indicate recent cryptic speciation within the genus Laspinema (cyanobacteria).</title>
        <authorList>
            <person name="Stanojkovic A."/>
            <person name="Skoupy S."/>
            <person name="Skaloud P."/>
            <person name="Dvorak P."/>
        </authorList>
    </citation>
    <scope>NUCLEOTIDE SEQUENCE [LARGE SCALE GENOMIC DNA]</scope>
    <source>
        <strain evidence="2 3">D2a</strain>
    </source>
</reference>
<dbReference type="RefSeq" id="WP_368005094.1">
    <property type="nucleotide sequence ID" value="NZ_JAMXFF010000003.1"/>
</dbReference>
<dbReference type="SUPFAM" id="SSF47729">
    <property type="entry name" value="IHF-like DNA-binding proteins"/>
    <property type="match status" value="1"/>
</dbReference>
<keyword evidence="3" id="KW-1185">Reference proteome</keyword>
<gene>
    <name evidence="2" type="ORF">NG799_03485</name>
</gene>